<reference evidence="2" key="1">
    <citation type="submission" date="2015-04" db="UniProtKB">
        <authorList>
            <consortium name="EnsemblPlants"/>
        </authorList>
    </citation>
    <scope>IDENTIFICATION</scope>
</reference>
<sequence length="120" mass="12865">MPDGPSRTADADDDDELSRLLYLAGADLDAGHLRAACLDPDSPRGSLLLTAVSILIADHSSHHASGVSLDEGGGERGGVDDHQERESHNHTNAEELWAEPDGDANLLLVRRELELPPTRQ</sequence>
<dbReference type="AlphaFoldDB" id="A0A0E0BZU1"/>
<keyword evidence="3" id="KW-1185">Reference proteome</keyword>
<evidence type="ECO:0000256" key="1">
    <source>
        <dbReference type="SAM" id="MobiDB-lite"/>
    </source>
</evidence>
<dbReference type="EnsemblPlants" id="OMERI01G09000.1">
    <property type="protein sequence ID" value="OMERI01G09000.1"/>
    <property type="gene ID" value="OMERI01G09000"/>
</dbReference>
<dbReference type="Gramene" id="OMERI01G09000.1">
    <property type="protein sequence ID" value="OMERI01G09000.1"/>
    <property type="gene ID" value="OMERI01G09000"/>
</dbReference>
<dbReference type="HOGENOM" id="CLU_2053375_0_0_1"/>
<organism evidence="2">
    <name type="scientific">Oryza meridionalis</name>
    <dbReference type="NCBI Taxonomy" id="40149"/>
    <lineage>
        <taxon>Eukaryota</taxon>
        <taxon>Viridiplantae</taxon>
        <taxon>Streptophyta</taxon>
        <taxon>Embryophyta</taxon>
        <taxon>Tracheophyta</taxon>
        <taxon>Spermatophyta</taxon>
        <taxon>Magnoliopsida</taxon>
        <taxon>Liliopsida</taxon>
        <taxon>Poales</taxon>
        <taxon>Poaceae</taxon>
        <taxon>BOP clade</taxon>
        <taxon>Oryzoideae</taxon>
        <taxon>Oryzeae</taxon>
        <taxon>Oryzinae</taxon>
        <taxon>Oryza</taxon>
    </lineage>
</organism>
<dbReference type="Proteomes" id="UP000008021">
    <property type="component" value="Chromosome 1"/>
</dbReference>
<protein>
    <submittedName>
        <fullName evidence="2">Uncharacterized protein</fullName>
    </submittedName>
</protein>
<reference evidence="2" key="2">
    <citation type="submission" date="2018-05" db="EMBL/GenBank/DDBJ databases">
        <title>OmerRS3 (Oryza meridionalis Reference Sequence Version 3).</title>
        <authorList>
            <person name="Zhang J."/>
            <person name="Kudrna D."/>
            <person name="Lee S."/>
            <person name="Talag J."/>
            <person name="Welchert J."/>
            <person name="Wing R.A."/>
        </authorList>
    </citation>
    <scope>NUCLEOTIDE SEQUENCE [LARGE SCALE GENOMIC DNA]</scope>
    <source>
        <strain evidence="2">cv. OR44</strain>
    </source>
</reference>
<accession>A0A0E0BZU1</accession>
<feature type="region of interest" description="Disordered" evidence="1">
    <location>
        <begin position="62"/>
        <end position="101"/>
    </location>
</feature>
<proteinExistence type="predicted"/>
<name>A0A0E0BZU1_9ORYZ</name>
<evidence type="ECO:0000313" key="2">
    <source>
        <dbReference type="EnsemblPlants" id="OMERI01G09000.1"/>
    </source>
</evidence>
<evidence type="ECO:0000313" key="3">
    <source>
        <dbReference type="Proteomes" id="UP000008021"/>
    </source>
</evidence>
<feature type="compositionally biased region" description="Basic and acidic residues" evidence="1">
    <location>
        <begin position="73"/>
        <end position="93"/>
    </location>
</feature>